<dbReference type="Proteomes" id="UP000321083">
    <property type="component" value="Unassembled WGS sequence"/>
</dbReference>
<proteinExistence type="predicted"/>
<dbReference type="AlphaFoldDB" id="A0A5C6M4D0"/>
<dbReference type="EMBL" id="SRHE01000220">
    <property type="protein sequence ID" value="TWW09630.1"/>
    <property type="molecule type" value="Genomic_DNA"/>
</dbReference>
<sequence>MVRLRLQAIERVLDMSELTQEMTGDFGTHAGQQVGRFLLQRQLGDRAAFKLVY</sequence>
<protein>
    <submittedName>
        <fullName evidence="1">Uncharacterized protein</fullName>
    </submittedName>
</protein>
<reference evidence="1 2" key="2">
    <citation type="submission" date="2019-08" db="EMBL/GenBank/DDBJ databases">
        <authorList>
            <person name="Henke P."/>
        </authorList>
    </citation>
    <scope>NUCLEOTIDE SEQUENCE [LARGE SCALE GENOMIC DNA]</scope>
    <source>
        <strain evidence="1">Phe10_nw2017</strain>
    </source>
</reference>
<comment type="caution">
    <text evidence="1">The sequence shown here is derived from an EMBL/GenBank/DDBJ whole genome shotgun (WGS) entry which is preliminary data.</text>
</comment>
<accession>A0A5C6M4D0</accession>
<organism evidence="1 2">
    <name type="scientific">Planctomyces bekefii</name>
    <dbReference type="NCBI Taxonomy" id="1653850"/>
    <lineage>
        <taxon>Bacteria</taxon>
        <taxon>Pseudomonadati</taxon>
        <taxon>Planctomycetota</taxon>
        <taxon>Planctomycetia</taxon>
        <taxon>Planctomycetales</taxon>
        <taxon>Planctomycetaceae</taxon>
        <taxon>Planctomyces</taxon>
    </lineage>
</organism>
<gene>
    <name evidence="1" type="ORF">E3A20_12390</name>
</gene>
<reference evidence="1 2" key="1">
    <citation type="submission" date="2019-08" db="EMBL/GenBank/DDBJ databases">
        <title>100 year-old enigma solved: identification of Planctomyces bekefii, the type genus and species of the phylum Planctomycetes.</title>
        <authorList>
            <person name="Svetlana D.N."/>
            <person name="Overmann J."/>
        </authorList>
    </citation>
    <scope>NUCLEOTIDE SEQUENCE [LARGE SCALE GENOMIC DNA]</scope>
    <source>
        <strain evidence="1">Phe10_nw2017</strain>
    </source>
</reference>
<evidence type="ECO:0000313" key="1">
    <source>
        <dbReference type="EMBL" id="TWW09630.1"/>
    </source>
</evidence>
<name>A0A5C6M4D0_9PLAN</name>
<evidence type="ECO:0000313" key="2">
    <source>
        <dbReference type="Proteomes" id="UP000321083"/>
    </source>
</evidence>
<keyword evidence="2" id="KW-1185">Reference proteome</keyword>